<protein>
    <submittedName>
        <fullName evidence="9">Polysaccharide synthase</fullName>
    </submittedName>
</protein>
<keyword evidence="5" id="KW-1133">Transmembrane helix</keyword>
<evidence type="ECO:0000256" key="8">
    <source>
        <dbReference type="SAM" id="MobiDB-lite"/>
    </source>
</evidence>
<accession>A0A167FPF6</accession>
<evidence type="ECO:0000256" key="1">
    <source>
        <dbReference type="ARBA" id="ARBA00004370"/>
    </source>
</evidence>
<name>A0A167FPF6_METRR</name>
<evidence type="ECO:0000256" key="2">
    <source>
        <dbReference type="ARBA" id="ARBA00022676"/>
    </source>
</evidence>
<dbReference type="GO" id="GO:0016757">
    <property type="term" value="F:glycosyltransferase activity"/>
    <property type="evidence" value="ECO:0007669"/>
    <property type="project" value="UniProtKB-KW"/>
</dbReference>
<sequence length="489" mass="56180">MAAITTLVAFWLWGYIDKVILSNALKRYQPVQRQADNAGGFKLAASDVSVIVPTVNTKASFPGCLRTWVANQPREIIIIAIEEERDRIVSLIRDAALPRDITTRVKVLYAPAASKREQFKLGIEATSGSIIANVDDHILWPREFLRYTLPCFHDKTVGAVGTPLTIHIPQHRQNSRTVTFWETAMTRALWRRNTSLAAVYALARWCWVLAGSTVVFRAEILRDDRFLHGLTNDYWLGRFKLDTGDDTFSSRWLQQHGWQIAIQSMPETQVSRTTVKSGRAFFEQAFRWERSTIQSFLRTLRDVPQIWKKPYIARKTVERVLRPVTTAIHGLAWIFSFSTYPKLAWVALDFALYIQLTLLPEKKADEPCRSFVLAYYLWDAGWTYVAFFNEYPYMWRQFGAVVLMDHFYMVQDIWSWLTLDNEVSHTALGCMRTSRQDKNIAPYLPPYTTPARPPQPKCHATSGTHTTMTTNNPIPAPTSHGSRRLVNQS</sequence>
<organism evidence="9 10">
    <name type="scientific">Metarhizium rileyi (strain RCEF 4871)</name>
    <name type="common">Nomuraea rileyi</name>
    <dbReference type="NCBI Taxonomy" id="1649241"/>
    <lineage>
        <taxon>Eukaryota</taxon>
        <taxon>Fungi</taxon>
        <taxon>Dikarya</taxon>
        <taxon>Ascomycota</taxon>
        <taxon>Pezizomycotina</taxon>
        <taxon>Sordariomycetes</taxon>
        <taxon>Hypocreomycetidae</taxon>
        <taxon>Hypocreales</taxon>
        <taxon>Clavicipitaceae</taxon>
        <taxon>Metarhizium</taxon>
    </lineage>
</organism>
<dbReference type="Gene3D" id="3.90.550.10">
    <property type="entry name" value="Spore Coat Polysaccharide Biosynthesis Protein SpsA, Chain A"/>
    <property type="match status" value="1"/>
</dbReference>
<keyword evidence="6" id="KW-0472">Membrane</keyword>
<evidence type="ECO:0000256" key="7">
    <source>
        <dbReference type="ARBA" id="ARBA00023180"/>
    </source>
</evidence>
<keyword evidence="4" id="KW-0812">Transmembrane</keyword>
<reference evidence="9 10" key="1">
    <citation type="journal article" date="2016" name="Genome Biol. Evol.">
        <title>Divergent and convergent evolution of fungal pathogenicity.</title>
        <authorList>
            <person name="Shang Y."/>
            <person name="Xiao G."/>
            <person name="Zheng P."/>
            <person name="Cen K."/>
            <person name="Zhan S."/>
            <person name="Wang C."/>
        </authorList>
    </citation>
    <scope>NUCLEOTIDE SEQUENCE [LARGE SCALE GENOMIC DNA]</scope>
    <source>
        <strain evidence="9 10">RCEF 4871</strain>
    </source>
</reference>
<dbReference type="Pfam" id="PF13641">
    <property type="entry name" value="Glyco_tranf_2_3"/>
    <property type="match status" value="1"/>
</dbReference>
<evidence type="ECO:0000313" key="9">
    <source>
        <dbReference type="EMBL" id="OAA45565.1"/>
    </source>
</evidence>
<dbReference type="SUPFAM" id="SSF53448">
    <property type="entry name" value="Nucleotide-diphospho-sugar transferases"/>
    <property type="match status" value="1"/>
</dbReference>
<dbReference type="OrthoDB" id="2849215at2759"/>
<dbReference type="EMBL" id="AZHC01000008">
    <property type="protein sequence ID" value="OAA45565.1"/>
    <property type="molecule type" value="Genomic_DNA"/>
</dbReference>
<dbReference type="GO" id="GO:0016020">
    <property type="term" value="C:membrane"/>
    <property type="evidence" value="ECO:0007669"/>
    <property type="project" value="UniProtKB-SubCell"/>
</dbReference>
<keyword evidence="7" id="KW-0325">Glycoprotein</keyword>
<keyword evidence="10" id="KW-1185">Reference proteome</keyword>
<dbReference type="PANTHER" id="PTHR47844:SF1">
    <property type="entry name" value="EXOSTOSIN-LIKE 2"/>
    <property type="match status" value="1"/>
</dbReference>
<comment type="caution">
    <text evidence="9">The sequence shown here is derived from an EMBL/GenBank/DDBJ whole genome shotgun (WGS) entry which is preliminary data.</text>
</comment>
<dbReference type="InterPro" id="IPR029044">
    <property type="entry name" value="Nucleotide-diphossugar_trans"/>
</dbReference>
<evidence type="ECO:0000256" key="5">
    <source>
        <dbReference type="ARBA" id="ARBA00022989"/>
    </source>
</evidence>
<evidence type="ECO:0000256" key="3">
    <source>
        <dbReference type="ARBA" id="ARBA00022679"/>
    </source>
</evidence>
<dbReference type="Proteomes" id="UP000243498">
    <property type="component" value="Unassembled WGS sequence"/>
</dbReference>
<proteinExistence type="predicted"/>
<feature type="compositionally biased region" description="Low complexity" evidence="8">
    <location>
        <begin position="461"/>
        <end position="470"/>
    </location>
</feature>
<dbReference type="PANTHER" id="PTHR47844">
    <property type="entry name" value="SYNTHASE CPS1, PUTATIVE (AFU_ORTHOLOGUE AFUA_7G02500)-RELATED"/>
    <property type="match status" value="1"/>
</dbReference>
<evidence type="ECO:0000256" key="4">
    <source>
        <dbReference type="ARBA" id="ARBA00022692"/>
    </source>
</evidence>
<comment type="subcellular location">
    <subcellularLocation>
        <location evidence="1">Membrane</location>
    </subcellularLocation>
</comment>
<keyword evidence="2" id="KW-0328">Glycosyltransferase</keyword>
<dbReference type="InterPro" id="IPR052427">
    <property type="entry name" value="Glycosyltrans_GT2/GT47"/>
</dbReference>
<feature type="region of interest" description="Disordered" evidence="8">
    <location>
        <begin position="448"/>
        <end position="489"/>
    </location>
</feature>
<dbReference type="OMA" id="RWERSTI"/>
<evidence type="ECO:0000313" key="10">
    <source>
        <dbReference type="Proteomes" id="UP000243498"/>
    </source>
</evidence>
<evidence type="ECO:0000256" key="6">
    <source>
        <dbReference type="ARBA" id="ARBA00023136"/>
    </source>
</evidence>
<gene>
    <name evidence="9" type="ORF">NOR_03354</name>
</gene>
<keyword evidence="3" id="KW-0808">Transferase</keyword>
<dbReference type="AlphaFoldDB" id="A0A167FPF6"/>
<dbReference type="STRING" id="1081105.A0A167FPF6"/>